<evidence type="ECO:0000313" key="2">
    <source>
        <dbReference type="Proteomes" id="UP000016491"/>
    </source>
</evidence>
<reference evidence="1 2" key="1">
    <citation type="submission" date="2013-07" db="EMBL/GenBank/DDBJ databases">
        <authorList>
            <person name="Weinstock G."/>
            <person name="Sodergren E."/>
            <person name="Wylie T."/>
            <person name="Fulton L."/>
            <person name="Fulton R."/>
            <person name="Fronick C."/>
            <person name="O'Laughlin M."/>
            <person name="Godfrey J."/>
            <person name="Miner T."/>
            <person name="Herter B."/>
            <person name="Appelbaum E."/>
            <person name="Cordes M."/>
            <person name="Lek S."/>
            <person name="Wollam A."/>
            <person name="Pepin K.H."/>
            <person name="Palsikar V.B."/>
            <person name="Mitreva M."/>
            <person name="Wilson R.K."/>
        </authorList>
    </citation>
    <scope>NUCLEOTIDE SEQUENCE [LARGE SCALE GENOMIC DNA]</scope>
    <source>
        <strain evidence="1 2">ATCC 14940</strain>
    </source>
</reference>
<sequence>MFVNVASVADIGYLILRLYSWIEGLEYRFVQTFYNTIYPLTAPQLKTATTKGE</sequence>
<name>A0ABC9TXJ0_CLOSY</name>
<gene>
    <name evidence="1" type="ORF">CLOSYM_02395</name>
</gene>
<dbReference type="AlphaFoldDB" id="A0ABC9TXJ0"/>
<evidence type="ECO:0000313" key="1">
    <source>
        <dbReference type="EMBL" id="ERI76798.1"/>
    </source>
</evidence>
<proteinExistence type="predicted"/>
<dbReference type="EMBL" id="AWSU01000186">
    <property type="protein sequence ID" value="ERI76798.1"/>
    <property type="molecule type" value="Genomic_DNA"/>
</dbReference>
<protein>
    <submittedName>
        <fullName evidence="1">Uncharacterized protein</fullName>
    </submittedName>
</protein>
<dbReference type="Proteomes" id="UP000016491">
    <property type="component" value="Unassembled WGS sequence"/>
</dbReference>
<accession>A0ABC9TXJ0</accession>
<comment type="caution">
    <text evidence="1">The sequence shown here is derived from an EMBL/GenBank/DDBJ whole genome shotgun (WGS) entry which is preliminary data.</text>
</comment>
<organism evidence="1 2">
    <name type="scientific">[Clostridium] symbiosum ATCC 14940</name>
    <dbReference type="NCBI Taxonomy" id="411472"/>
    <lineage>
        <taxon>Bacteria</taxon>
        <taxon>Bacillati</taxon>
        <taxon>Bacillota</taxon>
        <taxon>Clostridia</taxon>
        <taxon>Lachnospirales</taxon>
        <taxon>Lachnospiraceae</taxon>
        <taxon>Otoolea</taxon>
    </lineage>
</organism>